<dbReference type="InterPro" id="IPR013342">
    <property type="entry name" value="Mandelate_racemase_C"/>
</dbReference>
<dbReference type="PANTHER" id="PTHR48080">
    <property type="entry name" value="D-GALACTONATE DEHYDRATASE-RELATED"/>
    <property type="match status" value="1"/>
</dbReference>
<dbReference type="AlphaFoldDB" id="A0A833J3Q6"/>
<evidence type="ECO:0000256" key="1">
    <source>
        <dbReference type="ARBA" id="ARBA00023239"/>
    </source>
</evidence>
<dbReference type="GO" id="GO:0016829">
    <property type="term" value="F:lyase activity"/>
    <property type="evidence" value="ECO:0007669"/>
    <property type="project" value="UniProtKB-KW"/>
</dbReference>
<dbReference type="InterPro" id="IPR034593">
    <property type="entry name" value="DgoD-like"/>
</dbReference>
<dbReference type="Gene3D" id="3.20.20.120">
    <property type="entry name" value="Enolase-like C-terminal domain"/>
    <property type="match status" value="1"/>
</dbReference>
<dbReference type="EMBL" id="WEKV01000014">
    <property type="protein sequence ID" value="KAB7784000.1"/>
    <property type="molecule type" value="Genomic_DNA"/>
</dbReference>
<dbReference type="Pfam" id="PF02746">
    <property type="entry name" value="MR_MLE_N"/>
    <property type="match status" value="1"/>
</dbReference>
<dbReference type="PANTHER" id="PTHR48080:SF2">
    <property type="entry name" value="D-GALACTONATE DEHYDRATASE"/>
    <property type="match status" value="1"/>
</dbReference>
<protein>
    <recommendedName>
        <fullName evidence="2">Mandelate racemase/muconate lactonizing enzyme C-terminal domain-containing protein</fullName>
    </recommendedName>
</protein>
<dbReference type="Gene3D" id="3.30.390.10">
    <property type="entry name" value="Enolase-like, N-terminal domain"/>
    <property type="match status" value="1"/>
</dbReference>
<dbReference type="Proteomes" id="UP000469949">
    <property type="component" value="Unassembled WGS sequence"/>
</dbReference>
<dbReference type="InterPro" id="IPR029017">
    <property type="entry name" value="Enolase-like_N"/>
</dbReference>
<evidence type="ECO:0000313" key="3">
    <source>
        <dbReference type="EMBL" id="KAB7784000.1"/>
    </source>
</evidence>
<dbReference type="Pfam" id="PF13378">
    <property type="entry name" value="MR_MLE_C"/>
    <property type="match status" value="1"/>
</dbReference>
<dbReference type="InterPro" id="IPR036849">
    <property type="entry name" value="Enolase-like_C_sf"/>
</dbReference>
<dbReference type="InterPro" id="IPR029065">
    <property type="entry name" value="Enolase_C-like"/>
</dbReference>
<proteinExistence type="predicted"/>
<dbReference type="SFLD" id="SFLDG00179">
    <property type="entry name" value="mandelate_racemase"/>
    <property type="match status" value="1"/>
</dbReference>
<reference evidence="3 4" key="1">
    <citation type="submission" date="2019-10" db="EMBL/GenBank/DDBJ databases">
        <title>Draft Genome Sequence of the Caffeine Degrading Methylotroph Methylorubrum populi PINKEL.</title>
        <authorList>
            <person name="Dawson S.C."/>
            <person name="Zhang X."/>
            <person name="Wright M.E."/>
            <person name="Sharma G."/>
            <person name="Langner J.T."/>
            <person name="Ditty J.L."/>
            <person name="Subuyuj G.A."/>
        </authorList>
    </citation>
    <scope>NUCLEOTIDE SEQUENCE [LARGE SCALE GENOMIC DNA]</scope>
    <source>
        <strain evidence="3 4">Pinkel</strain>
    </source>
</reference>
<comment type="caution">
    <text evidence="3">The sequence shown here is derived from an EMBL/GenBank/DDBJ whole genome shotgun (WGS) entry which is preliminary data.</text>
</comment>
<dbReference type="RefSeq" id="WP_152278044.1">
    <property type="nucleotide sequence ID" value="NZ_WEKV01000014.1"/>
</dbReference>
<name>A0A833J3Q6_9HYPH</name>
<dbReference type="SFLD" id="SFLDS00001">
    <property type="entry name" value="Enolase"/>
    <property type="match status" value="1"/>
</dbReference>
<dbReference type="CDD" id="cd03316">
    <property type="entry name" value="MR_like"/>
    <property type="match status" value="1"/>
</dbReference>
<evidence type="ECO:0000259" key="2">
    <source>
        <dbReference type="SMART" id="SM00922"/>
    </source>
</evidence>
<dbReference type="InterPro" id="IPR013341">
    <property type="entry name" value="Mandelate_racemase_N_dom"/>
</dbReference>
<keyword evidence="1" id="KW-0456">Lyase</keyword>
<evidence type="ECO:0000313" key="4">
    <source>
        <dbReference type="Proteomes" id="UP000469949"/>
    </source>
</evidence>
<organism evidence="3 4">
    <name type="scientific">Methylorubrum populi</name>
    <dbReference type="NCBI Taxonomy" id="223967"/>
    <lineage>
        <taxon>Bacteria</taxon>
        <taxon>Pseudomonadati</taxon>
        <taxon>Pseudomonadota</taxon>
        <taxon>Alphaproteobacteria</taxon>
        <taxon>Hyphomicrobiales</taxon>
        <taxon>Methylobacteriaceae</taxon>
        <taxon>Methylorubrum</taxon>
    </lineage>
</organism>
<sequence>MKGTTITRVSTLRSALQPNLLWVEIEDADGVVGLGETFSLAETVESYIHEGAADYLLGKDGGDIAGHWTTLFRQRGRSGIGAETRGAAAIDIALWDLLGHRTGLPLWQLLGGRSRERIRVYNTCGGPNYVRAAAVAGRQYTGDFVRDRYDDLWGFMNEPERLAESLLAEGVRHMKIWPLDDISVVNQGLHISAAELRTALAPLARIHKAFEGEMEVALEMHARWTVPVASKIARAAEPYQPMWIEDPVKLDNLRAIDEVCRATTIPVLVGETQGSRYPYREILERTGVGIIMSDPCWTGGVTELRRIADLAATYQRAFTPHDCTGPIGLAAGAHVALHAETAIFQEFVRAFYHGWYREVSEGLPVIEDGWLSAADRPGHGVTIPDEVRKRTEWSTRTSRKGA</sequence>
<feature type="domain" description="Mandelate racemase/muconate lactonizing enzyme C-terminal" evidence="2">
    <location>
        <begin position="159"/>
        <end position="266"/>
    </location>
</feature>
<dbReference type="SMART" id="SM00922">
    <property type="entry name" value="MR_MLE"/>
    <property type="match status" value="1"/>
</dbReference>
<gene>
    <name evidence="3" type="ORF">F8B43_3923</name>
</gene>
<dbReference type="SUPFAM" id="SSF54826">
    <property type="entry name" value="Enolase N-terminal domain-like"/>
    <property type="match status" value="1"/>
</dbReference>
<dbReference type="SUPFAM" id="SSF51604">
    <property type="entry name" value="Enolase C-terminal domain-like"/>
    <property type="match status" value="1"/>
</dbReference>
<accession>A0A833J3Q6</accession>